<name>A0AA39CMB7_9EURO</name>
<evidence type="ECO:0000313" key="14">
    <source>
        <dbReference type="EMBL" id="KAJ9613131.1"/>
    </source>
</evidence>
<dbReference type="CDD" id="cd02005">
    <property type="entry name" value="TPP_PDC_IPDC"/>
    <property type="match status" value="1"/>
</dbReference>
<feature type="binding site" evidence="9">
    <location>
        <position position="488"/>
    </location>
    <ligand>
        <name>Mg(2+)</name>
        <dbReference type="ChEBI" id="CHEBI:18420"/>
    </ligand>
</feature>
<comment type="cofactor">
    <cofactor evidence="1">
        <name>thiamine diphosphate</name>
        <dbReference type="ChEBI" id="CHEBI:58937"/>
    </cofactor>
</comment>
<keyword evidence="4 9" id="KW-0479">Metal-binding</keyword>
<evidence type="ECO:0000256" key="4">
    <source>
        <dbReference type="ARBA" id="ARBA00022723"/>
    </source>
</evidence>
<dbReference type="PIRSF" id="PIRSF036565">
    <property type="entry name" value="Pyruvt_ip_decrb"/>
    <property type="match status" value="1"/>
</dbReference>
<dbReference type="InterPro" id="IPR047214">
    <property type="entry name" value="TPP_PDC_IPDC"/>
</dbReference>
<dbReference type="InterPro" id="IPR012001">
    <property type="entry name" value="Thiamin_PyroP_enz_TPP-bd_dom"/>
</dbReference>
<dbReference type="GO" id="GO:0005829">
    <property type="term" value="C:cytosol"/>
    <property type="evidence" value="ECO:0007669"/>
    <property type="project" value="TreeGrafter"/>
</dbReference>
<dbReference type="InterPro" id="IPR011766">
    <property type="entry name" value="TPP_enzyme_TPP-bd"/>
</dbReference>
<reference evidence="14" key="1">
    <citation type="submission" date="2022-10" db="EMBL/GenBank/DDBJ databases">
        <title>Culturing micro-colonial fungi from biological soil crusts in the Mojave desert and describing Neophaeococcomyces mojavensis, and introducing the new genera and species Taxawa tesnikishii.</title>
        <authorList>
            <person name="Kurbessoian T."/>
            <person name="Stajich J.E."/>
        </authorList>
    </citation>
    <scope>NUCLEOTIDE SEQUENCE</scope>
    <source>
        <strain evidence="14">TK_41</strain>
    </source>
</reference>
<evidence type="ECO:0000256" key="1">
    <source>
        <dbReference type="ARBA" id="ARBA00001964"/>
    </source>
</evidence>
<feature type="binding site" evidence="9">
    <location>
        <position position="459"/>
    </location>
    <ligand>
        <name>Mg(2+)</name>
        <dbReference type="ChEBI" id="CHEBI:18420"/>
    </ligand>
</feature>
<protein>
    <recommendedName>
        <fullName evidence="3">Pyruvate decarboxylase</fullName>
    </recommendedName>
</protein>
<dbReference type="FunFam" id="3.40.50.970:FF:000019">
    <property type="entry name" value="Pyruvate decarboxylase isozyme"/>
    <property type="match status" value="1"/>
</dbReference>
<organism evidence="14 15">
    <name type="scientific">Cladophialophora chaetospira</name>
    <dbReference type="NCBI Taxonomy" id="386627"/>
    <lineage>
        <taxon>Eukaryota</taxon>
        <taxon>Fungi</taxon>
        <taxon>Dikarya</taxon>
        <taxon>Ascomycota</taxon>
        <taxon>Pezizomycotina</taxon>
        <taxon>Eurotiomycetes</taxon>
        <taxon>Chaetothyriomycetidae</taxon>
        <taxon>Chaetothyriales</taxon>
        <taxon>Herpotrichiellaceae</taxon>
        <taxon>Cladophialophora</taxon>
    </lineage>
</organism>
<comment type="cofactor">
    <cofactor evidence="9">
        <name>Mg(2+)</name>
        <dbReference type="ChEBI" id="CHEBI:18420"/>
    </cofactor>
    <text evidence="9">Binds 1 Mg(2+) per subunit.</text>
</comment>
<evidence type="ECO:0000256" key="3">
    <source>
        <dbReference type="ARBA" id="ARBA00014422"/>
    </source>
</evidence>
<evidence type="ECO:0000259" key="13">
    <source>
        <dbReference type="Pfam" id="PF02776"/>
    </source>
</evidence>
<keyword evidence="8" id="KW-0456">Lyase</keyword>
<evidence type="ECO:0000256" key="9">
    <source>
        <dbReference type="PIRSR" id="PIRSR036565-2"/>
    </source>
</evidence>
<feature type="binding site" evidence="9">
    <location>
        <position position="486"/>
    </location>
    <ligand>
        <name>Mg(2+)</name>
        <dbReference type="ChEBI" id="CHEBI:18420"/>
    </ligand>
</feature>
<dbReference type="Gene3D" id="3.40.50.1220">
    <property type="entry name" value="TPP-binding domain"/>
    <property type="match status" value="1"/>
</dbReference>
<evidence type="ECO:0000256" key="8">
    <source>
        <dbReference type="ARBA" id="ARBA00023239"/>
    </source>
</evidence>
<dbReference type="CDD" id="cd07038">
    <property type="entry name" value="TPP_PYR_PDC_IPDC_like"/>
    <property type="match status" value="1"/>
</dbReference>
<feature type="domain" description="Thiamine pyrophosphate enzyme TPP-binding" evidence="12">
    <location>
        <begin position="416"/>
        <end position="538"/>
    </location>
</feature>
<evidence type="ECO:0000259" key="11">
    <source>
        <dbReference type="Pfam" id="PF00205"/>
    </source>
</evidence>
<dbReference type="Pfam" id="PF02776">
    <property type="entry name" value="TPP_enzyme_N"/>
    <property type="match status" value="1"/>
</dbReference>
<dbReference type="Proteomes" id="UP001172673">
    <property type="component" value="Unassembled WGS sequence"/>
</dbReference>
<evidence type="ECO:0000259" key="12">
    <source>
        <dbReference type="Pfam" id="PF02775"/>
    </source>
</evidence>
<proteinExistence type="inferred from homology"/>
<dbReference type="InterPro" id="IPR047213">
    <property type="entry name" value="TPP_PYR_PDC_IPDC-like"/>
</dbReference>
<dbReference type="InterPro" id="IPR029035">
    <property type="entry name" value="DHS-like_NAD/FAD-binding_dom"/>
</dbReference>
<dbReference type="SUPFAM" id="SSF52518">
    <property type="entry name" value="Thiamin diphosphate-binding fold (THDP-binding)"/>
    <property type="match status" value="2"/>
</dbReference>
<feature type="domain" description="Thiamine pyrophosphate enzyme central" evidence="11">
    <location>
        <begin position="203"/>
        <end position="311"/>
    </location>
</feature>
<dbReference type="GO" id="GO:0005634">
    <property type="term" value="C:nucleus"/>
    <property type="evidence" value="ECO:0007669"/>
    <property type="project" value="TreeGrafter"/>
</dbReference>
<dbReference type="GO" id="GO:0030976">
    <property type="term" value="F:thiamine pyrophosphate binding"/>
    <property type="evidence" value="ECO:0007669"/>
    <property type="project" value="InterPro"/>
</dbReference>
<evidence type="ECO:0000313" key="15">
    <source>
        <dbReference type="Proteomes" id="UP001172673"/>
    </source>
</evidence>
<dbReference type="InterPro" id="IPR012000">
    <property type="entry name" value="Thiamin_PyroP_enz_cen_dom"/>
</dbReference>
<dbReference type="GO" id="GO:0000949">
    <property type="term" value="P:aromatic amino acid family catabolic process to alcohol via Ehrlich pathway"/>
    <property type="evidence" value="ECO:0007669"/>
    <property type="project" value="TreeGrafter"/>
</dbReference>
<accession>A0AA39CMB7</accession>
<keyword evidence="6 9" id="KW-0460">Magnesium</keyword>
<feature type="domain" description="Thiamine pyrophosphate enzyme N-terminal TPP-binding" evidence="13">
    <location>
        <begin position="8"/>
        <end position="111"/>
    </location>
</feature>
<dbReference type="GO" id="GO:0004737">
    <property type="term" value="F:pyruvate decarboxylase activity"/>
    <property type="evidence" value="ECO:0007669"/>
    <property type="project" value="TreeGrafter"/>
</dbReference>
<evidence type="ECO:0000256" key="5">
    <source>
        <dbReference type="ARBA" id="ARBA00022793"/>
    </source>
</evidence>
<gene>
    <name evidence="14" type="ORF">H2200_003072</name>
</gene>
<dbReference type="InterPro" id="IPR012110">
    <property type="entry name" value="PDC/IPDC-like"/>
</dbReference>
<sequence length="603" mass="66296">MGSRKIPLAKYLFTRLRQQGVHAVHGVPGDFTLKALDYLSPAGLKWIGTCNELNAGYAADGYARVRGLAALMTTYGVGELSAINAIAGSYAEWVPVVSIVGTPQRRLQEQGKNVHHTLGDGRFRMYAEMAKHVTVAQANLINERTAAEEVDRVIGASIKESKPVYLELPADMVTKEVDAEQLEDSIDQGENAVNVEEEGTVAEELLRRIYEAKQPLLLVDSGGGLRQLREEINDFVKVSGLPTLVMPSGNTMVDHSHPNFYGVHLGPVGQIDTMPYVHSADLVLALGPMFSDTQTLSWKVVPAKEKTITLNKNYLQSPVYKSGESTDINLSRLLGTLTKRIDRSRLNTPDVRSLGNFRTVQPPAYAKASGVNLDDPIDQRSFYLRLSSYLRPNDTVVLGNATPKLGGCDLVLPPGAQMVASGQWFSMGHMFPLTMGMSLAREHNHQSATAGRTILFDGDGGFQVSAQELGTVIRYHIPMTIFLINNAGYGYERQIHGMHADYNNLAPWRYTELARTFGASAVQLGVDEQQTSGLSQGLSADEKGAAYPGRNYTIQTWRDLEDLLANEEFCEGKGLQFVDVRMGKFDIPEKFRDVFARARESLG</sequence>
<evidence type="ECO:0000256" key="7">
    <source>
        <dbReference type="ARBA" id="ARBA00023052"/>
    </source>
</evidence>
<dbReference type="Pfam" id="PF00205">
    <property type="entry name" value="TPP_enzyme_M"/>
    <property type="match status" value="1"/>
</dbReference>
<keyword evidence="15" id="KW-1185">Reference proteome</keyword>
<evidence type="ECO:0000256" key="10">
    <source>
        <dbReference type="RuleBase" id="RU362132"/>
    </source>
</evidence>
<dbReference type="PANTHER" id="PTHR43452">
    <property type="entry name" value="PYRUVATE DECARBOXYLASE"/>
    <property type="match status" value="1"/>
</dbReference>
<comment type="caution">
    <text evidence="14">The sequence shown here is derived from an EMBL/GenBank/DDBJ whole genome shotgun (WGS) entry which is preliminary data.</text>
</comment>
<keyword evidence="5" id="KW-0210">Decarboxylase</keyword>
<dbReference type="AlphaFoldDB" id="A0AA39CMB7"/>
<evidence type="ECO:0000256" key="2">
    <source>
        <dbReference type="ARBA" id="ARBA00007812"/>
    </source>
</evidence>
<evidence type="ECO:0000256" key="6">
    <source>
        <dbReference type="ARBA" id="ARBA00022842"/>
    </source>
</evidence>
<keyword evidence="7 10" id="KW-0786">Thiamine pyrophosphate</keyword>
<dbReference type="Gene3D" id="3.40.50.970">
    <property type="match status" value="2"/>
</dbReference>
<comment type="similarity">
    <text evidence="2 10">Belongs to the TPP enzyme family.</text>
</comment>
<dbReference type="SUPFAM" id="SSF52467">
    <property type="entry name" value="DHS-like NAD/FAD-binding domain"/>
    <property type="match status" value="1"/>
</dbReference>
<dbReference type="PANTHER" id="PTHR43452:SF11">
    <property type="entry name" value="PYRUVATE DECARBOXYLASE"/>
    <property type="match status" value="1"/>
</dbReference>
<dbReference type="Pfam" id="PF02775">
    <property type="entry name" value="TPP_enzyme_C"/>
    <property type="match status" value="1"/>
</dbReference>
<dbReference type="InterPro" id="IPR029061">
    <property type="entry name" value="THDP-binding"/>
</dbReference>
<dbReference type="GO" id="GO:0000287">
    <property type="term" value="F:magnesium ion binding"/>
    <property type="evidence" value="ECO:0007669"/>
    <property type="project" value="InterPro"/>
</dbReference>
<dbReference type="EMBL" id="JAPDRK010000004">
    <property type="protein sequence ID" value="KAJ9613131.1"/>
    <property type="molecule type" value="Genomic_DNA"/>
</dbReference>